<reference evidence="4 5" key="1">
    <citation type="submission" date="2024-02" db="EMBL/GenBank/DDBJ databases">
        <authorList>
            <person name="Chen Y."/>
            <person name="Shah S."/>
            <person name="Dougan E. K."/>
            <person name="Thang M."/>
            <person name="Chan C."/>
        </authorList>
    </citation>
    <scope>NUCLEOTIDE SEQUENCE [LARGE SCALE GENOMIC DNA]</scope>
</reference>
<proteinExistence type="inferred from homology"/>
<accession>A0ABP0SPJ0</accession>
<organism evidence="4 5">
    <name type="scientific">Durusdinium trenchii</name>
    <dbReference type="NCBI Taxonomy" id="1381693"/>
    <lineage>
        <taxon>Eukaryota</taxon>
        <taxon>Sar</taxon>
        <taxon>Alveolata</taxon>
        <taxon>Dinophyceae</taxon>
        <taxon>Suessiales</taxon>
        <taxon>Symbiodiniaceae</taxon>
        <taxon>Durusdinium</taxon>
    </lineage>
</organism>
<comment type="caution">
    <text evidence="4">The sequence shown here is derived from an EMBL/GenBank/DDBJ whole genome shotgun (WGS) entry which is preliminary data.</text>
</comment>
<dbReference type="InterPro" id="IPR001931">
    <property type="entry name" value="Ribosomal_eS21"/>
</dbReference>
<dbReference type="EMBL" id="CAXAMN010027961">
    <property type="protein sequence ID" value="CAK9114166.1"/>
    <property type="molecule type" value="Genomic_DNA"/>
</dbReference>
<evidence type="ECO:0000313" key="5">
    <source>
        <dbReference type="Proteomes" id="UP001642484"/>
    </source>
</evidence>
<dbReference type="Gene3D" id="3.30.1230.20">
    <property type="match status" value="1"/>
</dbReference>
<evidence type="ECO:0008006" key="6">
    <source>
        <dbReference type="Google" id="ProtNLM"/>
    </source>
</evidence>
<evidence type="ECO:0000256" key="2">
    <source>
        <dbReference type="ARBA" id="ARBA00022980"/>
    </source>
</evidence>
<name>A0ABP0SPJ0_9DINO</name>
<keyword evidence="2" id="KW-0689">Ribosomal protein</keyword>
<gene>
    <name evidence="4" type="ORF">CCMP2556_LOCUS52803</name>
</gene>
<dbReference type="PANTHER" id="PTHR10442">
    <property type="entry name" value="40S RIBOSOMAL PROTEIN S21"/>
    <property type="match status" value="1"/>
</dbReference>
<comment type="similarity">
    <text evidence="1">Belongs to the eukaryotic ribosomal protein eS21 family.</text>
</comment>
<dbReference type="Pfam" id="PF01249">
    <property type="entry name" value="Ribosomal_S21e"/>
    <property type="match status" value="1"/>
</dbReference>
<protein>
    <recommendedName>
        <fullName evidence="6">40S ribosomal protein S21</fullName>
    </recommendedName>
</protein>
<sequence>MQNDEATKGSGKCSATNRLIPAKEHGAVQLNVAQVDEQGVYSGEFHTFALAGFIRQRGESDACLNRLLFESCLTWEALTRRRRREC</sequence>
<dbReference type="Proteomes" id="UP001642484">
    <property type="component" value="Unassembled WGS sequence"/>
</dbReference>
<evidence type="ECO:0000256" key="3">
    <source>
        <dbReference type="ARBA" id="ARBA00023274"/>
    </source>
</evidence>
<evidence type="ECO:0000313" key="4">
    <source>
        <dbReference type="EMBL" id="CAK9114166.1"/>
    </source>
</evidence>
<keyword evidence="3" id="KW-0687">Ribonucleoprotein</keyword>
<keyword evidence="5" id="KW-1185">Reference proteome</keyword>
<dbReference type="InterPro" id="IPR038579">
    <property type="entry name" value="Ribosomal_eS21_sf"/>
</dbReference>
<evidence type="ECO:0000256" key="1">
    <source>
        <dbReference type="ARBA" id="ARBA00010228"/>
    </source>
</evidence>